<comment type="subcellular location">
    <subcellularLocation>
        <location evidence="1">Membrane</location>
        <topology evidence="1">Multi-pass membrane protein</topology>
    </subcellularLocation>
</comment>
<dbReference type="SUPFAM" id="SSF103481">
    <property type="entry name" value="Multidrug resistance efflux transporter EmrE"/>
    <property type="match status" value="2"/>
</dbReference>
<evidence type="ECO:0000256" key="3">
    <source>
        <dbReference type="ARBA" id="ARBA00022692"/>
    </source>
</evidence>
<feature type="transmembrane region" description="Helical" evidence="6">
    <location>
        <begin position="184"/>
        <end position="201"/>
    </location>
</feature>
<gene>
    <name evidence="8" type="ORF">NE237_031291</name>
</gene>
<keyword evidence="3 6" id="KW-0812">Transmembrane</keyword>
<evidence type="ECO:0000256" key="1">
    <source>
        <dbReference type="ARBA" id="ARBA00004141"/>
    </source>
</evidence>
<dbReference type="EMBL" id="JAMYWD010000001">
    <property type="protein sequence ID" value="KAJ4980454.1"/>
    <property type="molecule type" value="Genomic_DNA"/>
</dbReference>
<dbReference type="Proteomes" id="UP001141806">
    <property type="component" value="Unassembled WGS sequence"/>
</dbReference>
<feature type="transmembrane region" description="Helical" evidence="6">
    <location>
        <begin position="46"/>
        <end position="68"/>
    </location>
</feature>
<dbReference type="PANTHER" id="PTHR31218">
    <property type="entry name" value="WAT1-RELATED PROTEIN"/>
    <property type="match status" value="1"/>
</dbReference>
<evidence type="ECO:0000256" key="5">
    <source>
        <dbReference type="ARBA" id="ARBA00023136"/>
    </source>
</evidence>
<feature type="transmembrane region" description="Helical" evidence="6">
    <location>
        <begin position="147"/>
        <end position="164"/>
    </location>
</feature>
<dbReference type="OrthoDB" id="1728340at2759"/>
<evidence type="ECO:0000256" key="4">
    <source>
        <dbReference type="ARBA" id="ARBA00022989"/>
    </source>
</evidence>
<dbReference type="GO" id="GO:0016020">
    <property type="term" value="C:membrane"/>
    <property type="evidence" value="ECO:0007669"/>
    <property type="project" value="UniProtKB-SubCell"/>
</dbReference>
<dbReference type="InterPro" id="IPR000620">
    <property type="entry name" value="EamA_dom"/>
</dbReference>
<evidence type="ECO:0000256" key="2">
    <source>
        <dbReference type="ARBA" id="ARBA00007635"/>
    </source>
</evidence>
<feature type="transmembrane region" description="Helical" evidence="6">
    <location>
        <begin position="254"/>
        <end position="275"/>
    </location>
</feature>
<keyword evidence="9" id="KW-1185">Reference proteome</keyword>
<evidence type="ECO:0000259" key="7">
    <source>
        <dbReference type="Pfam" id="PF00892"/>
    </source>
</evidence>
<accession>A0A9Q0L1Z4</accession>
<feature type="transmembrane region" description="Helical" evidence="6">
    <location>
        <begin position="80"/>
        <end position="101"/>
    </location>
</feature>
<protein>
    <recommendedName>
        <fullName evidence="7">EamA domain-containing protein</fullName>
    </recommendedName>
</protein>
<organism evidence="8 9">
    <name type="scientific">Protea cynaroides</name>
    <dbReference type="NCBI Taxonomy" id="273540"/>
    <lineage>
        <taxon>Eukaryota</taxon>
        <taxon>Viridiplantae</taxon>
        <taxon>Streptophyta</taxon>
        <taxon>Embryophyta</taxon>
        <taxon>Tracheophyta</taxon>
        <taxon>Spermatophyta</taxon>
        <taxon>Magnoliopsida</taxon>
        <taxon>Proteales</taxon>
        <taxon>Proteaceae</taxon>
        <taxon>Protea</taxon>
    </lineage>
</organism>
<keyword evidence="4 6" id="KW-1133">Transmembrane helix</keyword>
<comment type="similarity">
    <text evidence="2">Belongs to the drug/metabolite transporter (DMT) superfamily. Plant drug/metabolite exporter (P-DME) (TC 2.A.7.4) family.</text>
</comment>
<sequence>MEDVDWASLARRRCLENLHWAMLAVQFGYAGFHVVSRAALDMGISMIVFLVYTNIIALLLLILFEYFLEKEERPALSPSLLFRVLVLALVRITATQGLYLLGLENTSPTFASIIQNSVPAIIYLMNDIFGRVEERIESNERARRAKMVGALSCVAGVLLVITVYKDPTIFGSLGNAKGKNWSLGFIYLIGHCLSSSAWKALKASGLDSVQTNNNSGRLSFTSYTYFFGVLQFLVIAAFIERNSQAWLVHSSTELFSVFYTGIVASGIAFVVKIWCIQTGGPLFVALHQPVEILFVAIMASNSLGETIGIRLEARGTPMIEGILPPKNESLREVFLDREEVFAKMSELRFLYINGAKSEILLRLPCNLRWFSWIGCSLEILPTNFYHKKLVHLDLSKSGIRGAWTNKPQSQNQFITKASRFVRP</sequence>
<feature type="transmembrane region" description="Helical" evidence="6">
    <location>
        <begin position="222"/>
        <end position="239"/>
    </location>
</feature>
<feature type="domain" description="EamA" evidence="7">
    <location>
        <begin position="21"/>
        <end position="161"/>
    </location>
</feature>
<feature type="transmembrane region" description="Helical" evidence="6">
    <location>
        <begin position="107"/>
        <end position="126"/>
    </location>
</feature>
<dbReference type="InterPro" id="IPR037185">
    <property type="entry name" value="EmrE-like"/>
</dbReference>
<reference evidence="8" key="1">
    <citation type="journal article" date="2023" name="Plant J.">
        <title>The genome of the king protea, Protea cynaroides.</title>
        <authorList>
            <person name="Chang J."/>
            <person name="Duong T.A."/>
            <person name="Schoeman C."/>
            <person name="Ma X."/>
            <person name="Roodt D."/>
            <person name="Barker N."/>
            <person name="Li Z."/>
            <person name="Van de Peer Y."/>
            <person name="Mizrachi E."/>
        </authorList>
    </citation>
    <scope>NUCLEOTIDE SEQUENCE</scope>
    <source>
        <tissue evidence="8">Young leaves</tissue>
    </source>
</reference>
<feature type="domain" description="EamA" evidence="7">
    <location>
        <begin position="216"/>
        <end position="309"/>
    </location>
</feature>
<evidence type="ECO:0000313" key="9">
    <source>
        <dbReference type="Proteomes" id="UP001141806"/>
    </source>
</evidence>
<dbReference type="AlphaFoldDB" id="A0A9Q0L1Z4"/>
<dbReference type="GO" id="GO:0022857">
    <property type="term" value="F:transmembrane transporter activity"/>
    <property type="evidence" value="ECO:0007669"/>
    <property type="project" value="InterPro"/>
</dbReference>
<evidence type="ECO:0000256" key="6">
    <source>
        <dbReference type="SAM" id="Phobius"/>
    </source>
</evidence>
<dbReference type="Pfam" id="PF00892">
    <property type="entry name" value="EamA"/>
    <property type="match status" value="2"/>
</dbReference>
<comment type="caution">
    <text evidence="8">The sequence shown here is derived from an EMBL/GenBank/DDBJ whole genome shotgun (WGS) entry which is preliminary data.</text>
</comment>
<keyword evidence="5 6" id="KW-0472">Membrane</keyword>
<dbReference type="InterPro" id="IPR030184">
    <property type="entry name" value="WAT1-related"/>
</dbReference>
<feature type="transmembrane region" description="Helical" evidence="6">
    <location>
        <begin position="20"/>
        <end position="40"/>
    </location>
</feature>
<evidence type="ECO:0000313" key="8">
    <source>
        <dbReference type="EMBL" id="KAJ4980454.1"/>
    </source>
</evidence>
<proteinExistence type="inferred from homology"/>
<name>A0A9Q0L1Z4_9MAGN</name>